<feature type="repeat" description="ANK" evidence="8">
    <location>
        <begin position="146"/>
        <end position="179"/>
    </location>
</feature>
<feature type="region of interest" description="Disordered" evidence="9">
    <location>
        <begin position="1096"/>
        <end position="1136"/>
    </location>
</feature>
<dbReference type="AlphaFoldDB" id="A0A2U9CDA4"/>
<dbReference type="InterPro" id="IPR001594">
    <property type="entry name" value="Palmitoyltrfase_DHHC"/>
</dbReference>
<keyword evidence="8" id="KW-0040">ANK repeat</keyword>
<dbReference type="GO" id="GO:0016409">
    <property type="term" value="F:palmitoyltransferase activity"/>
    <property type="evidence" value="ECO:0007669"/>
    <property type="project" value="InterPro"/>
</dbReference>
<name>A0A2U9CDA4_SCOMX</name>
<dbReference type="GO" id="GO:0007165">
    <property type="term" value="P:signal transduction"/>
    <property type="evidence" value="ECO:0007669"/>
    <property type="project" value="InterPro"/>
</dbReference>
<dbReference type="STRING" id="52904.ENSSMAP00000007014"/>
<evidence type="ECO:0000313" key="14">
    <source>
        <dbReference type="Proteomes" id="UP000246464"/>
    </source>
</evidence>
<dbReference type="PROSITE" id="PS50088">
    <property type="entry name" value="ANK_REPEAT"/>
    <property type="match status" value="3"/>
</dbReference>
<dbReference type="Pfam" id="PF00620">
    <property type="entry name" value="RhoGAP"/>
    <property type="match status" value="1"/>
</dbReference>
<dbReference type="InterPro" id="IPR051025">
    <property type="entry name" value="RhoGAP"/>
</dbReference>
<feature type="transmembrane region" description="Helical" evidence="10">
    <location>
        <begin position="261"/>
        <end position="294"/>
    </location>
</feature>
<dbReference type="InterPro" id="IPR036770">
    <property type="entry name" value="Ankyrin_rpt-contain_sf"/>
</dbReference>
<feature type="compositionally biased region" description="Basic and acidic residues" evidence="9">
    <location>
        <begin position="850"/>
        <end position="860"/>
    </location>
</feature>
<feature type="repeat" description="ANK" evidence="8">
    <location>
        <begin position="46"/>
        <end position="78"/>
    </location>
</feature>
<feature type="region of interest" description="Disordered" evidence="9">
    <location>
        <begin position="850"/>
        <end position="1050"/>
    </location>
</feature>
<dbReference type="PROSITE" id="PS50003">
    <property type="entry name" value="PH_DOMAIN"/>
    <property type="match status" value="1"/>
</dbReference>
<keyword evidence="3" id="KW-0597">Phosphoprotein</keyword>
<feature type="transmembrane region" description="Helical" evidence="10">
    <location>
        <begin position="343"/>
        <end position="363"/>
    </location>
</feature>
<feature type="compositionally biased region" description="Polar residues" evidence="9">
    <location>
        <begin position="898"/>
        <end position="917"/>
    </location>
</feature>
<dbReference type="GO" id="GO:0051056">
    <property type="term" value="P:regulation of small GTPase mediated signal transduction"/>
    <property type="evidence" value="ECO:0007669"/>
    <property type="project" value="UniProtKB-ARBA"/>
</dbReference>
<feature type="compositionally biased region" description="Basic and acidic residues" evidence="9">
    <location>
        <begin position="1038"/>
        <end position="1048"/>
    </location>
</feature>
<proteinExistence type="predicted"/>
<dbReference type="GO" id="GO:0005096">
    <property type="term" value="F:GTPase activator activity"/>
    <property type="evidence" value="ECO:0007669"/>
    <property type="project" value="UniProtKB-KW"/>
</dbReference>
<feature type="compositionally biased region" description="Gly residues" evidence="9">
    <location>
        <begin position="977"/>
        <end position="990"/>
    </location>
</feature>
<dbReference type="PANTHER" id="PTHR15228">
    <property type="entry name" value="SPERMATHECAL PHYSIOLOGY VARIANT"/>
    <property type="match status" value="1"/>
</dbReference>
<dbReference type="SMART" id="SM00324">
    <property type="entry name" value="RhoGAP"/>
    <property type="match status" value="1"/>
</dbReference>
<keyword evidence="7 10" id="KW-0472">Membrane</keyword>
<dbReference type="GO" id="GO:0016020">
    <property type="term" value="C:membrane"/>
    <property type="evidence" value="ECO:0007669"/>
    <property type="project" value="UniProtKB-SubCell"/>
</dbReference>
<dbReference type="InterPro" id="IPR001849">
    <property type="entry name" value="PH_domain"/>
</dbReference>
<dbReference type="Gene3D" id="2.30.29.30">
    <property type="entry name" value="Pleckstrin-homology domain (PH domain)/Phosphotyrosine-binding domain (PTB)"/>
    <property type="match status" value="1"/>
</dbReference>
<dbReference type="InterPro" id="IPR002110">
    <property type="entry name" value="Ankyrin_rpt"/>
</dbReference>
<feature type="transmembrane region" description="Helical" evidence="10">
    <location>
        <begin position="314"/>
        <end position="331"/>
    </location>
</feature>
<dbReference type="SUPFAM" id="SSF48350">
    <property type="entry name" value="GTPase activation domain, GAP"/>
    <property type="match status" value="1"/>
</dbReference>
<dbReference type="Gene3D" id="1.10.555.10">
    <property type="entry name" value="Rho GTPase activation protein"/>
    <property type="match status" value="1"/>
</dbReference>
<evidence type="ECO:0000256" key="2">
    <source>
        <dbReference type="ARBA" id="ARBA00022468"/>
    </source>
</evidence>
<feature type="transmembrane region" description="Helical" evidence="10">
    <location>
        <begin position="437"/>
        <end position="461"/>
    </location>
</feature>
<evidence type="ECO:0000256" key="5">
    <source>
        <dbReference type="ARBA" id="ARBA00022989"/>
    </source>
</evidence>
<feature type="compositionally biased region" description="Polar residues" evidence="9">
    <location>
        <begin position="1115"/>
        <end position="1126"/>
    </location>
</feature>
<dbReference type="InterPro" id="IPR000198">
    <property type="entry name" value="RhoGAP_dom"/>
</dbReference>
<reference evidence="13 14" key="1">
    <citation type="submission" date="2017-12" db="EMBL/GenBank/DDBJ databases">
        <title>Integrating genomic resources of turbot (Scophthalmus maximus) in depth evaluation of genetic and physical mapping variation across individuals.</title>
        <authorList>
            <person name="Martinez P."/>
        </authorList>
    </citation>
    <scope>NUCLEOTIDE SEQUENCE [LARGE SCALE GENOMIC DNA]</scope>
</reference>
<evidence type="ECO:0000256" key="6">
    <source>
        <dbReference type="ARBA" id="ARBA00023054"/>
    </source>
</evidence>
<keyword evidence="14" id="KW-1185">Reference proteome</keyword>
<feature type="compositionally biased region" description="Polar residues" evidence="9">
    <location>
        <begin position="1025"/>
        <end position="1037"/>
    </location>
</feature>
<evidence type="ECO:0000256" key="8">
    <source>
        <dbReference type="PROSITE-ProRule" id="PRU00023"/>
    </source>
</evidence>
<dbReference type="Gene3D" id="1.25.40.20">
    <property type="entry name" value="Ankyrin repeat-containing domain"/>
    <property type="match status" value="1"/>
</dbReference>
<accession>A0A2U9CDA4</accession>
<evidence type="ECO:0000256" key="10">
    <source>
        <dbReference type="SAM" id="Phobius"/>
    </source>
</evidence>
<dbReference type="SMART" id="SM00248">
    <property type="entry name" value="ANK"/>
    <property type="match status" value="5"/>
</dbReference>
<keyword evidence="4 10" id="KW-0812">Transmembrane</keyword>
<dbReference type="FunFam" id="1.10.555.10:FF:000015">
    <property type="entry name" value="rho GTPase-activating protein 25 isoform X1"/>
    <property type="match status" value="1"/>
</dbReference>
<dbReference type="SUPFAM" id="SSF50729">
    <property type="entry name" value="PH domain-like"/>
    <property type="match status" value="1"/>
</dbReference>
<evidence type="ECO:0000313" key="13">
    <source>
        <dbReference type="EMBL" id="AWP14050.1"/>
    </source>
</evidence>
<evidence type="ECO:0000256" key="1">
    <source>
        <dbReference type="ARBA" id="ARBA00004141"/>
    </source>
</evidence>
<dbReference type="EMBL" id="CP026257">
    <property type="protein sequence ID" value="AWP14050.1"/>
    <property type="molecule type" value="Genomic_DNA"/>
</dbReference>
<feature type="compositionally biased region" description="Basic and acidic residues" evidence="9">
    <location>
        <begin position="931"/>
        <end position="951"/>
    </location>
</feature>
<evidence type="ECO:0000256" key="9">
    <source>
        <dbReference type="SAM" id="MobiDB-lite"/>
    </source>
</evidence>
<feature type="domain" description="Rho-GAP" evidence="12">
    <location>
        <begin position="654"/>
        <end position="849"/>
    </location>
</feature>
<dbReference type="Pfam" id="PF01529">
    <property type="entry name" value="DHHC"/>
    <property type="match status" value="1"/>
</dbReference>
<evidence type="ECO:0000256" key="3">
    <source>
        <dbReference type="ARBA" id="ARBA00022553"/>
    </source>
</evidence>
<dbReference type="SUPFAM" id="SSF57997">
    <property type="entry name" value="Tropomyosin"/>
    <property type="match status" value="1"/>
</dbReference>
<dbReference type="InterPro" id="IPR011993">
    <property type="entry name" value="PH-like_dom_sf"/>
</dbReference>
<evidence type="ECO:0000259" key="12">
    <source>
        <dbReference type="PROSITE" id="PS50238"/>
    </source>
</evidence>
<comment type="subcellular location">
    <subcellularLocation>
        <location evidence="1">Membrane</location>
        <topology evidence="1">Multi-pass membrane protein</topology>
    </subcellularLocation>
</comment>
<dbReference type="Pfam" id="PF12796">
    <property type="entry name" value="Ank_2"/>
    <property type="match status" value="2"/>
</dbReference>
<evidence type="ECO:0000259" key="11">
    <source>
        <dbReference type="PROSITE" id="PS50003"/>
    </source>
</evidence>
<dbReference type="PANTHER" id="PTHR15228:SF22">
    <property type="entry name" value="RHO GTPASE-ACTIVATING PROTEIN 22"/>
    <property type="match status" value="1"/>
</dbReference>
<feature type="compositionally biased region" description="Low complexity" evidence="9">
    <location>
        <begin position="884"/>
        <end position="894"/>
    </location>
</feature>
<feature type="domain" description="PH" evidence="11">
    <location>
        <begin position="536"/>
        <end position="644"/>
    </location>
</feature>
<dbReference type="PROSITE" id="PS50216">
    <property type="entry name" value="DHHC"/>
    <property type="match status" value="1"/>
</dbReference>
<keyword evidence="6" id="KW-0175">Coiled coil</keyword>
<gene>
    <name evidence="13" type="ORF">SMAX5B_018083</name>
</gene>
<sequence length="1234" mass="138576">MPRGNLTVQQLLWHRSRWTDPVTNTQRKVTVCRSREPKPPTSEGWGGFSPLHYAALHGNRVLVDLFLSNGADPNLTSDSGQTAFHFACRQGNIYIIHQMMQYGADLRLVDVQGKTSLHHAVTGGNIIAVHYLWETGMFRFSDTDMYQVTPLHLAASTGNTEVIQYLLRDQRCDVDAVDQQGATAFHVAAERGGVEVCWTLLQRAGCRMLHQKNHIGLTPLHLSKQGRTFRHQQLTKLLSRHFHEPIHLKPKESHALYYWTLFFPSLSGAAILLIAAMLGGYGGLICGLLFPWLARSIFTQFHRMTTYQRLPNPIYLGTLIAGLFHSLLCFYGRIMPNILKHPLIQMSVVHFSLVLGLFCKVLTQDPGTLDRADADPRFSCIADLVENNQSPHRFCPYCELFQPDYTKHCKLCEVCVKDYDHHCLFLNRCVGRGNHRLFLFFILSMVIAHLLFIATAASYLYDKMPAGSRTLSLWLTLSGEEFWVVVMMVMNALTLLWEAWLLSEQFDAIATGTTTYFRQSTSSARQRPCSPLDQEKALKAGWLKRQRSIMKNWQLRWFVLRTEALYFYKDQDETKAQGCIPLQGSQVNELPANQDEPGRHLFEIVPGAPGEKDRTGISHESFLLMANSQSDMEEWVRAIRRVIWAPLGGGVFGQHLEEAMLYEAQCGPQRPVPVLVEQCVGFIREQGLEEEGLFRAPGQTNHVRELQDAFDRGEKPVFDSSTDCHTVASLLKLYIRELPEPIIPFSKYTQFLSCAQLLAKDKEMGMIELSKQVKSLPQVNYNLLKYICRFLDEVQSHSTENKMSVQNLATVFGPNILRPRVEDPVTMMEGSSQVQHLMTVLISEHSRLYQREDPETDTKTPPRQQQIPVQRGKVEWFSQEDTDPSPSSGKGNKPPQEKPQSSTPSSDNKSTAPSPVTTLEKGEDGQIEGKSQSKPEEKVDEKTDGKTEGKSGSEVAVSPSKQSKALPSWKCSFKGSGASGGPRGKIGGSAGDVSAAGGSNWLMNGLSSLRAHRRTTSSGERLKDSTLSLKENTLSLKDSQRDSDEDSCRPAIPHRALHQSHRLSAYDNVAPSSLSLPADTSSIWSSFEISLAEPEGSDKAVKAGQGQERPAEVWDSTNSLDHNASGTEDDLAGGNEGLTKTLTQLKKELKKQRTSYEASIRKLEESCSKYQSQVNRLEEELDQERKKFHMLEIRLRNSERAHQDAENRNILLQQEMGEFFRTLGDLTTEAARAN</sequence>
<feature type="repeat" description="ANK" evidence="8">
    <location>
        <begin position="79"/>
        <end position="111"/>
    </location>
</feature>
<dbReference type="SUPFAM" id="SSF48403">
    <property type="entry name" value="Ankyrin repeat"/>
    <property type="match status" value="1"/>
</dbReference>
<dbReference type="SMART" id="SM00233">
    <property type="entry name" value="PH"/>
    <property type="match status" value="1"/>
</dbReference>
<dbReference type="InterPro" id="IPR008936">
    <property type="entry name" value="Rho_GTPase_activation_prot"/>
</dbReference>
<dbReference type="PROSITE" id="PS50297">
    <property type="entry name" value="ANK_REP_REGION"/>
    <property type="match status" value="3"/>
</dbReference>
<dbReference type="Proteomes" id="UP000246464">
    <property type="component" value="Chromosome 15"/>
</dbReference>
<dbReference type="GO" id="GO:0005925">
    <property type="term" value="C:focal adhesion"/>
    <property type="evidence" value="ECO:0007669"/>
    <property type="project" value="TreeGrafter"/>
</dbReference>
<evidence type="ECO:0000256" key="7">
    <source>
        <dbReference type="ARBA" id="ARBA00023136"/>
    </source>
</evidence>
<dbReference type="PROSITE" id="PS50238">
    <property type="entry name" value="RHOGAP"/>
    <property type="match status" value="1"/>
</dbReference>
<keyword evidence="5 10" id="KW-1133">Transmembrane helix</keyword>
<evidence type="ECO:0000256" key="4">
    <source>
        <dbReference type="ARBA" id="ARBA00022692"/>
    </source>
</evidence>
<protein>
    <submittedName>
        <fullName evidence="13">Putative rho GTPase-activating protein 22-like</fullName>
    </submittedName>
</protein>
<dbReference type="Pfam" id="PF00169">
    <property type="entry name" value="PH"/>
    <property type="match status" value="1"/>
</dbReference>
<keyword evidence="2" id="KW-0343">GTPase activation</keyword>
<organism evidence="13 14">
    <name type="scientific">Scophthalmus maximus</name>
    <name type="common">Turbot</name>
    <name type="synonym">Psetta maxima</name>
    <dbReference type="NCBI Taxonomy" id="52904"/>
    <lineage>
        <taxon>Eukaryota</taxon>
        <taxon>Metazoa</taxon>
        <taxon>Chordata</taxon>
        <taxon>Craniata</taxon>
        <taxon>Vertebrata</taxon>
        <taxon>Euteleostomi</taxon>
        <taxon>Actinopterygii</taxon>
        <taxon>Neopterygii</taxon>
        <taxon>Teleostei</taxon>
        <taxon>Neoteleostei</taxon>
        <taxon>Acanthomorphata</taxon>
        <taxon>Carangaria</taxon>
        <taxon>Pleuronectiformes</taxon>
        <taxon>Pleuronectoidei</taxon>
        <taxon>Scophthalmidae</taxon>
        <taxon>Scophthalmus</taxon>
    </lineage>
</organism>